<dbReference type="OrthoDB" id="2690983at2759"/>
<organism evidence="2 3">
    <name type="scientific">Fistulina hepatica ATCC 64428</name>
    <dbReference type="NCBI Taxonomy" id="1128425"/>
    <lineage>
        <taxon>Eukaryota</taxon>
        <taxon>Fungi</taxon>
        <taxon>Dikarya</taxon>
        <taxon>Basidiomycota</taxon>
        <taxon>Agaricomycotina</taxon>
        <taxon>Agaricomycetes</taxon>
        <taxon>Agaricomycetidae</taxon>
        <taxon>Agaricales</taxon>
        <taxon>Fistulinaceae</taxon>
        <taxon>Fistulina</taxon>
    </lineage>
</organism>
<protein>
    <submittedName>
        <fullName evidence="2">Uncharacterized protein</fullName>
    </submittedName>
</protein>
<evidence type="ECO:0000256" key="1">
    <source>
        <dbReference type="SAM" id="MobiDB-lite"/>
    </source>
</evidence>
<feature type="region of interest" description="Disordered" evidence="1">
    <location>
        <begin position="33"/>
        <end position="65"/>
    </location>
</feature>
<accession>A0A0D7A3U0</accession>
<sequence>MEHTVYTSNDSFVAVEETYIHVEASESILRVATDDAASRRRTRSRSSDMTRQLTRPQVSTARRPLGDKSWSINLRALPKSRSEMPRGLRHKNRIATHEHRSRSQDVGLNHAPRSRIYSISIQSPQASMPLPTLPLLHFSPTIELPSFSSSSPASPIVAESGATELSIAMPGSDAVAATDKALSLSTLSESTKAALPHSSFVSTSTVITEHRDSVILKPTFKPIIGPDVEILARDALSVNIAAPAEESFSLATPSPCSECFPRQSGSPIKASFICPISYERLAPFLNTPSSTRPNSPAFSRPGTPALTHPIAPVFTRPNTPLFSDVPAYTHPNSPYVPWTLPFRRNILRPYCPDMFTDDTLRPCSLDRRRSITPMSRSMTPMSSRPFTPMDRPFSPASCGSNDWSRACPSRSGARAPEPLEPYSEEDVSCARRARLSKLKCLHAIVAKVKHMAKRVMRLKRPGGNAGVVSKRHENAANARKHAVLTKLPSGAYGQRVSAQRSDAYVRNMDTSMRRSSILGRSLELARQSFDVARHGHLLLPAGTPASGSNYLSLPSPALYPKGGTDDDADYNDRESRVQHYSVERMQSVENVDKTLVADESPPPPVSENASPPETLSDTERISERLCISEGAMVAAELPPPSFDLRLSAPQPQVVKMQSPLIQLREMTSTSAIEVEMELLLGESSGLSVLLCDSPDLNTPTKSLRRKRSMPILGASPRLGSSNTPWASLRSTETLWNDFSRIGYDNVDGGTELQLAALRSRL</sequence>
<dbReference type="EMBL" id="KN882048">
    <property type="protein sequence ID" value="KIY45385.1"/>
    <property type="molecule type" value="Genomic_DNA"/>
</dbReference>
<feature type="region of interest" description="Disordered" evidence="1">
    <location>
        <begin position="595"/>
        <end position="618"/>
    </location>
</feature>
<keyword evidence="3" id="KW-1185">Reference proteome</keyword>
<gene>
    <name evidence="2" type="ORF">FISHEDRAFT_76565</name>
</gene>
<evidence type="ECO:0000313" key="2">
    <source>
        <dbReference type="EMBL" id="KIY45385.1"/>
    </source>
</evidence>
<dbReference type="Proteomes" id="UP000054144">
    <property type="component" value="Unassembled WGS sequence"/>
</dbReference>
<reference evidence="2 3" key="1">
    <citation type="journal article" date="2015" name="Fungal Genet. Biol.">
        <title>Evolution of novel wood decay mechanisms in Agaricales revealed by the genome sequences of Fistulina hepatica and Cylindrobasidium torrendii.</title>
        <authorList>
            <person name="Floudas D."/>
            <person name="Held B.W."/>
            <person name="Riley R."/>
            <person name="Nagy L.G."/>
            <person name="Koehler G."/>
            <person name="Ransdell A.S."/>
            <person name="Younus H."/>
            <person name="Chow J."/>
            <person name="Chiniquy J."/>
            <person name="Lipzen A."/>
            <person name="Tritt A."/>
            <person name="Sun H."/>
            <person name="Haridas S."/>
            <person name="LaButti K."/>
            <person name="Ohm R.A."/>
            <person name="Kues U."/>
            <person name="Blanchette R.A."/>
            <person name="Grigoriev I.V."/>
            <person name="Minto R.E."/>
            <person name="Hibbett D.S."/>
        </authorList>
    </citation>
    <scope>NUCLEOTIDE SEQUENCE [LARGE SCALE GENOMIC DNA]</scope>
    <source>
        <strain evidence="2 3">ATCC 64428</strain>
    </source>
</reference>
<dbReference type="AlphaFoldDB" id="A0A0D7A3U0"/>
<name>A0A0D7A3U0_9AGAR</name>
<proteinExistence type="predicted"/>
<evidence type="ECO:0000313" key="3">
    <source>
        <dbReference type="Proteomes" id="UP000054144"/>
    </source>
</evidence>